<dbReference type="AlphaFoldDB" id="A0AAP9AH61"/>
<evidence type="ECO:0000313" key="1">
    <source>
        <dbReference type="EMBL" id="QDK17669.1"/>
    </source>
</evidence>
<accession>A0AAP9AH61</accession>
<evidence type="ECO:0000313" key="2">
    <source>
        <dbReference type="Proteomes" id="UP000317812"/>
    </source>
</evidence>
<gene>
    <name evidence="1" type="ORF">ES815_04845</name>
</gene>
<evidence type="ECO:0008006" key="3">
    <source>
        <dbReference type="Google" id="ProtNLM"/>
    </source>
</evidence>
<organism evidence="1 2">
    <name type="scientific">Leclercia adecarboxylata</name>
    <dbReference type="NCBI Taxonomy" id="83655"/>
    <lineage>
        <taxon>Bacteria</taxon>
        <taxon>Pseudomonadati</taxon>
        <taxon>Pseudomonadota</taxon>
        <taxon>Gammaproteobacteria</taxon>
        <taxon>Enterobacterales</taxon>
        <taxon>Enterobacteriaceae</taxon>
        <taxon>Leclercia</taxon>
    </lineage>
</organism>
<protein>
    <recommendedName>
        <fullName evidence="3">Ash family protein</fullName>
    </recommendedName>
</protein>
<reference evidence="1 2" key="1">
    <citation type="submission" date="2019-01" db="EMBL/GenBank/DDBJ databases">
        <title>Florfenicol resistance in Enterobacteriaceae and whole-genome sequence analysis of florfenicol-resistant Leclercia adecarboxylata strain R25.</title>
        <authorList>
            <person name="Bao Q."/>
            <person name="Ying Y."/>
        </authorList>
    </citation>
    <scope>NUCLEOTIDE SEQUENCE [LARGE SCALE GENOMIC DNA]</scope>
    <source>
        <strain evidence="1 2">R25</strain>
    </source>
</reference>
<proteinExistence type="predicted"/>
<name>A0AAP9AH61_9ENTR</name>
<sequence length="43" mass="4758">MSRQCISRKITVALAEQPKGWPFFSVGGIPTSVSAASFERRNF</sequence>
<dbReference type="EMBL" id="CP035382">
    <property type="protein sequence ID" value="QDK17669.1"/>
    <property type="molecule type" value="Genomic_DNA"/>
</dbReference>
<dbReference type="Proteomes" id="UP000317812">
    <property type="component" value="Chromosome"/>
</dbReference>